<evidence type="ECO:0008006" key="4">
    <source>
        <dbReference type="Google" id="ProtNLM"/>
    </source>
</evidence>
<gene>
    <name evidence="2" type="ORF">AW736_17020</name>
</gene>
<dbReference type="AlphaFoldDB" id="A0A178IH67"/>
<dbReference type="SUPFAM" id="SSF75005">
    <property type="entry name" value="Arabinanase/levansucrase/invertase"/>
    <property type="match status" value="1"/>
</dbReference>
<keyword evidence="1" id="KW-0732">Signal</keyword>
<feature type="chain" id="PRO_5008088891" description="Glycosyl hydrolase family 32" evidence="1">
    <location>
        <begin position="21"/>
        <end position="745"/>
    </location>
</feature>
<accession>A0A178IH67</accession>
<proteinExistence type="predicted"/>
<evidence type="ECO:0000256" key="1">
    <source>
        <dbReference type="SAM" id="SignalP"/>
    </source>
</evidence>
<keyword evidence="3" id="KW-1185">Reference proteome</keyword>
<comment type="caution">
    <text evidence="2">The sequence shown here is derived from an EMBL/GenBank/DDBJ whole genome shotgun (WGS) entry which is preliminary data.</text>
</comment>
<feature type="signal peptide" evidence="1">
    <location>
        <begin position="1"/>
        <end position="20"/>
    </location>
</feature>
<reference evidence="2 3" key="1">
    <citation type="submission" date="2016-01" db="EMBL/GenBank/DDBJ databases">
        <title>High potential of lignocellulose degradation of a new Verrucomicrobia species.</title>
        <authorList>
            <person name="Wang Y."/>
            <person name="Shi Y."/>
            <person name="Qiu Z."/>
            <person name="Liu S."/>
            <person name="Yang H."/>
        </authorList>
    </citation>
    <scope>NUCLEOTIDE SEQUENCE [LARGE SCALE GENOMIC DNA]</scope>
    <source>
        <strain evidence="2 3">TSB47</strain>
    </source>
</reference>
<dbReference type="Gene3D" id="2.115.10.20">
    <property type="entry name" value="Glycosyl hydrolase domain, family 43"/>
    <property type="match status" value="1"/>
</dbReference>
<evidence type="ECO:0000313" key="2">
    <source>
        <dbReference type="EMBL" id="OAM88535.1"/>
    </source>
</evidence>
<protein>
    <recommendedName>
        <fullName evidence="4">Glycosyl hydrolase family 32</fullName>
    </recommendedName>
</protein>
<dbReference type="Proteomes" id="UP000078486">
    <property type="component" value="Unassembled WGS sequence"/>
</dbReference>
<dbReference type="InterPro" id="IPR023296">
    <property type="entry name" value="Glyco_hydro_beta-prop_sf"/>
</dbReference>
<dbReference type="EMBL" id="LRRQ01000127">
    <property type="protein sequence ID" value="OAM88535.1"/>
    <property type="molecule type" value="Genomic_DNA"/>
</dbReference>
<dbReference type="STRING" id="1184151.AW736_17020"/>
<evidence type="ECO:0000313" key="3">
    <source>
        <dbReference type="Proteomes" id="UP000078486"/>
    </source>
</evidence>
<organism evidence="2 3">
    <name type="scientific">Termitidicoccus mucosus</name>
    <dbReference type="NCBI Taxonomy" id="1184151"/>
    <lineage>
        <taxon>Bacteria</taxon>
        <taxon>Pseudomonadati</taxon>
        <taxon>Verrucomicrobiota</taxon>
        <taxon>Opitutia</taxon>
        <taxon>Opitutales</taxon>
        <taxon>Opitutaceae</taxon>
        <taxon>Termitidicoccus</taxon>
    </lineage>
</organism>
<name>A0A178IH67_9BACT</name>
<dbReference type="OrthoDB" id="180690at2"/>
<dbReference type="RefSeq" id="WP_145928939.1">
    <property type="nucleotide sequence ID" value="NZ_CP109796.1"/>
</dbReference>
<sequence>MKGNTLLALLLVATMPLLPASPLPLGGEAVTQASMPIIYQAALSNAPWNSATMTPLFDEPFDFGAISTDVVLESELFFSDQKYEYERNFAKKQKIPAYLDGREFFLLPSDRRHAFECAKAGDIIGIAFSSDTSALESLKEQGFKEKDTLRLARQPDKFPDRTLIVHTRSIAPGEKITMPARTLLAGVATPCRVTGETLYNNIVLPRQWPPHRNIHSDGPPEIPYLKKRPNVVPIDIGRQLFVDDFLIEKTSLAREFHKPEKYKGNPVLKPETGLEKKSVYADCPVAAPLGGSIWWNHDKQLFEIWYEAGHLTNLAYATSKDGLNWERPSLDVFPGTNKILDRAPDSWSVVYDFLETNPLEKYKLFMRPANLDGRRGRVYTSPDGIHWKDHGWGGHTGDRPTFFHNPFRKKWVFSLRWELNNWGIGRSRGYVEADTFVQGAKWTPSTPVFWARADKLDKHFDDGIPENDDFTIQLYNIDTCAYESILVSFFQLFYGPENRYWAARGLPKLTALNFAYSRDGFHWDRPDRSLAIKPTQKYGDWDCGYVQSVGNLMAVRGDKLLIYYTAFAGDPSRKWDPKAPGGIMGSGMHVNGAMGVAILRRDGFASMNAQGGGTLTTRPVMFSGKHLFVNVDAPKGELLAQVVGLDGKPVAPFTFENCEGLRGDTTIGQMTWKGGGDLSPLAGKPVRFEFKLRQGKLYAFWVSRDESGRSDGYVAGGGPGFISNIDTRGKDAYAPNAGFVKQLNQ</sequence>